<dbReference type="GO" id="GO:0007165">
    <property type="term" value="P:signal transduction"/>
    <property type="evidence" value="ECO:0007669"/>
    <property type="project" value="TreeGrafter"/>
</dbReference>
<dbReference type="GO" id="GO:0005829">
    <property type="term" value="C:cytosol"/>
    <property type="evidence" value="ECO:0007669"/>
    <property type="project" value="TreeGrafter"/>
</dbReference>
<dbReference type="InterPro" id="IPR000340">
    <property type="entry name" value="Dual-sp_phosphatase_cat-dom"/>
</dbReference>
<dbReference type="SUPFAM" id="SSF52799">
    <property type="entry name" value="(Phosphotyrosine protein) phosphatases II"/>
    <property type="match status" value="1"/>
</dbReference>
<evidence type="ECO:0000259" key="7">
    <source>
        <dbReference type="PROSITE" id="PS50056"/>
    </source>
</evidence>
<dbReference type="PRINTS" id="PR01908">
    <property type="entry name" value="ADSPHPHTASE"/>
</dbReference>
<dbReference type="PANTHER" id="PTHR45948:SF2">
    <property type="entry name" value="DUAL SPECIFICITY PROTEIN PHOSPHATASE"/>
    <property type="match status" value="1"/>
</dbReference>
<dbReference type="InterPro" id="IPR016130">
    <property type="entry name" value="Tyr_Pase_AS"/>
</dbReference>
<comment type="catalytic activity">
    <reaction evidence="4">
        <text>O-phospho-L-seryl-[protein] + H2O = L-seryl-[protein] + phosphate</text>
        <dbReference type="Rhea" id="RHEA:20629"/>
        <dbReference type="Rhea" id="RHEA-COMP:9863"/>
        <dbReference type="Rhea" id="RHEA-COMP:11604"/>
        <dbReference type="ChEBI" id="CHEBI:15377"/>
        <dbReference type="ChEBI" id="CHEBI:29999"/>
        <dbReference type="ChEBI" id="CHEBI:43474"/>
        <dbReference type="ChEBI" id="CHEBI:83421"/>
        <dbReference type="EC" id="3.1.3.16"/>
    </reaction>
</comment>
<dbReference type="CDD" id="cd14498">
    <property type="entry name" value="DSP"/>
    <property type="match status" value="1"/>
</dbReference>
<organism evidence="8 9">
    <name type="scientific">Ceriporiopsis subvermispora (strain B)</name>
    <name type="common">White-rot fungus</name>
    <name type="synonym">Gelatoporia subvermispora</name>
    <dbReference type="NCBI Taxonomy" id="914234"/>
    <lineage>
        <taxon>Eukaryota</taxon>
        <taxon>Fungi</taxon>
        <taxon>Dikarya</taxon>
        <taxon>Basidiomycota</taxon>
        <taxon>Agaricomycotina</taxon>
        <taxon>Agaricomycetes</taxon>
        <taxon>Polyporales</taxon>
        <taxon>Gelatoporiaceae</taxon>
        <taxon>Gelatoporia</taxon>
    </lineage>
</organism>
<reference evidence="8 9" key="1">
    <citation type="journal article" date="2012" name="Proc. Natl. Acad. Sci. U.S.A.">
        <title>Comparative genomics of Ceriporiopsis subvermispora and Phanerochaete chrysosporium provide insight into selective ligninolysis.</title>
        <authorList>
            <person name="Fernandez-Fueyo E."/>
            <person name="Ruiz-Duenas F.J."/>
            <person name="Ferreira P."/>
            <person name="Floudas D."/>
            <person name="Hibbett D.S."/>
            <person name="Canessa P."/>
            <person name="Larrondo L.F."/>
            <person name="James T.Y."/>
            <person name="Seelenfreund D."/>
            <person name="Lobos S."/>
            <person name="Polanco R."/>
            <person name="Tello M."/>
            <person name="Honda Y."/>
            <person name="Watanabe T."/>
            <person name="Watanabe T."/>
            <person name="Ryu J.S."/>
            <person name="Kubicek C.P."/>
            <person name="Schmoll M."/>
            <person name="Gaskell J."/>
            <person name="Hammel K.E."/>
            <person name="St John F.J."/>
            <person name="Vanden Wymelenberg A."/>
            <person name="Sabat G."/>
            <person name="Splinter BonDurant S."/>
            <person name="Syed K."/>
            <person name="Yadav J.S."/>
            <person name="Doddapaneni H."/>
            <person name="Subramanian V."/>
            <person name="Lavin J.L."/>
            <person name="Oguiza J.A."/>
            <person name="Perez G."/>
            <person name="Pisabarro A.G."/>
            <person name="Ramirez L."/>
            <person name="Santoyo F."/>
            <person name="Master E."/>
            <person name="Coutinho P.M."/>
            <person name="Henrissat B."/>
            <person name="Lombard V."/>
            <person name="Magnuson J.K."/>
            <person name="Kuees U."/>
            <person name="Hori C."/>
            <person name="Igarashi K."/>
            <person name="Samejima M."/>
            <person name="Held B.W."/>
            <person name="Barry K.W."/>
            <person name="LaButti K.M."/>
            <person name="Lapidus A."/>
            <person name="Lindquist E.A."/>
            <person name="Lucas S.M."/>
            <person name="Riley R."/>
            <person name="Salamov A.A."/>
            <person name="Hoffmeister D."/>
            <person name="Schwenk D."/>
            <person name="Hadar Y."/>
            <person name="Yarden O."/>
            <person name="de Vries R.P."/>
            <person name="Wiebenga A."/>
            <person name="Stenlid J."/>
            <person name="Eastwood D."/>
            <person name="Grigoriev I.V."/>
            <person name="Berka R.M."/>
            <person name="Blanchette R.A."/>
            <person name="Kersten P."/>
            <person name="Martinez A.T."/>
            <person name="Vicuna R."/>
            <person name="Cullen D."/>
        </authorList>
    </citation>
    <scope>NUCLEOTIDE SEQUENCE [LARGE SCALE GENOMIC DNA]</scope>
    <source>
        <strain evidence="8 9">B</strain>
    </source>
</reference>
<dbReference type="Proteomes" id="UP000016930">
    <property type="component" value="Unassembled WGS sequence"/>
</dbReference>
<dbReference type="GO" id="GO:0004722">
    <property type="term" value="F:protein serine/threonine phosphatase activity"/>
    <property type="evidence" value="ECO:0007669"/>
    <property type="project" value="UniProtKB-EC"/>
</dbReference>
<comment type="similarity">
    <text evidence="1">Belongs to the protein-tyrosine phosphatase family. Non-receptor class dual specificity subfamily.</text>
</comment>
<evidence type="ECO:0000313" key="8">
    <source>
        <dbReference type="EMBL" id="EMD39274.1"/>
    </source>
</evidence>
<dbReference type="SMART" id="SM00195">
    <property type="entry name" value="DSPc"/>
    <property type="match status" value="1"/>
</dbReference>
<gene>
    <name evidence="8" type="ORF">CERSUDRAFT_152359</name>
</gene>
<dbReference type="AlphaFoldDB" id="M2PRN0"/>
<dbReference type="Gene3D" id="3.90.190.10">
    <property type="entry name" value="Protein tyrosine phosphatase superfamily"/>
    <property type="match status" value="1"/>
</dbReference>
<evidence type="ECO:0000256" key="5">
    <source>
        <dbReference type="ARBA" id="ARBA00048336"/>
    </source>
</evidence>
<name>M2PRN0_CERS8</name>
<evidence type="ECO:0000313" key="9">
    <source>
        <dbReference type="Proteomes" id="UP000016930"/>
    </source>
</evidence>
<dbReference type="HOGENOM" id="CLU_027074_9_0_1"/>
<accession>M2PRN0</accession>
<evidence type="ECO:0000256" key="1">
    <source>
        <dbReference type="ARBA" id="ARBA00008601"/>
    </source>
</evidence>
<evidence type="ECO:0000259" key="6">
    <source>
        <dbReference type="PROSITE" id="PS50054"/>
    </source>
</evidence>
<keyword evidence="9" id="KW-1185">Reference proteome</keyword>
<dbReference type="GO" id="GO:0004725">
    <property type="term" value="F:protein tyrosine phosphatase activity"/>
    <property type="evidence" value="ECO:0007669"/>
    <property type="project" value="TreeGrafter"/>
</dbReference>
<dbReference type="Pfam" id="PF00782">
    <property type="entry name" value="DSPc"/>
    <property type="match status" value="1"/>
</dbReference>
<evidence type="ECO:0000256" key="4">
    <source>
        <dbReference type="ARBA" id="ARBA00047761"/>
    </source>
</evidence>
<dbReference type="InterPro" id="IPR029021">
    <property type="entry name" value="Prot-tyrosine_phosphatase-like"/>
</dbReference>
<dbReference type="STRING" id="914234.M2PRN0"/>
<dbReference type="InterPro" id="IPR000387">
    <property type="entry name" value="Tyr_Pase_dom"/>
</dbReference>
<proteinExistence type="inferred from homology"/>
<dbReference type="PROSITE" id="PS50054">
    <property type="entry name" value="TYR_PHOSPHATASE_DUAL"/>
    <property type="match status" value="1"/>
</dbReference>
<dbReference type="PROSITE" id="PS50056">
    <property type="entry name" value="TYR_PHOSPHATASE_2"/>
    <property type="match status" value="1"/>
</dbReference>
<protein>
    <submittedName>
        <fullName evidence="8">Uncharacterized protein</fullName>
    </submittedName>
</protein>
<sequence>MPSLIIPRLYLSNLLVARDEAQLTSLGATHVISVMNHAPKFPSSLPHLKTLLIPIEDSPQADILQYLEQTTQFIKDALSENDTNVVLVHCLMGMSRSATVVCAYLVATTSMLPSESISYVTSKRSIVCPNSGFLRQLDTYAMRYYGKGQKSKGLQIRMGIGVGERIRRLMHHDGGVRFSETTTLRVATTDDQTTSAPKTTQ</sequence>
<feature type="domain" description="Tyrosine-protein phosphatase" evidence="6">
    <location>
        <begin position="1"/>
        <end position="146"/>
    </location>
</feature>
<keyword evidence="2" id="KW-0378">Hydrolase</keyword>
<keyword evidence="3" id="KW-0904">Protein phosphatase</keyword>
<feature type="domain" description="Tyrosine specific protein phosphatases" evidence="7">
    <location>
        <begin position="64"/>
        <end position="124"/>
    </location>
</feature>
<comment type="catalytic activity">
    <reaction evidence="5">
        <text>O-phospho-L-threonyl-[protein] + H2O = L-threonyl-[protein] + phosphate</text>
        <dbReference type="Rhea" id="RHEA:47004"/>
        <dbReference type="Rhea" id="RHEA-COMP:11060"/>
        <dbReference type="Rhea" id="RHEA-COMP:11605"/>
        <dbReference type="ChEBI" id="CHEBI:15377"/>
        <dbReference type="ChEBI" id="CHEBI:30013"/>
        <dbReference type="ChEBI" id="CHEBI:43474"/>
        <dbReference type="ChEBI" id="CHEBI:61977"/>
        <dbReference type="EC" id="3.1.3.16"/>
    </reaction>
</comment>
<dbReference type="PROSITE" id="PS00383">
    <property type="entry name" value="TYR_PHOSPHATASE_1"/>
    <property type="match status" value="1"/>
</dbReference>
<dbReference type="InterPro" id="IPR020422">
    <property type="entry name" value="TYR_PHOSPHATASE_DUAL_dom"/>
</dbReference>
<dbReference type="EMBL" id="KB445794">
    <property type="protein sequence ID" value="EMD39274.1"/>
    <property type="molecule type" value="Genomic_DNA"/>
</dbReference>
<dbReference type="OrthoDB" id="2017893at2759"/>
<dbReference type="PANTHER" id="PTHR45948">
    <property type="entry name" value="DUAL SPECIFICITY PROTEIN PHOSPHATASE DDB_G0269404-RELATED"/>
    <property type="match status" value="1"/>
</dbReference>
<evidence type="ECO:0000256" key="2">
    <source>
        <dbReference type="ARBA" id="ARBA00022801"/>
    </source>
</evidence>
<evidence type="ECO:0000256" key="3">
    <source>
        <dbReference type="ARBA" id="ARBA00022912"/>
    </source>
</evidence>